<dbReference type="RefSeq" id="WP_131023365.1">
    <property type="nucleotide sequence ID" value="NZ_FZNM01000010.1"/>
</dbReference>
<accession>A0ABY1YJ57</accession>
<evidence type="ECO:0008006" key="4">
    <source>
        <dbReference type="Google" id="ProtNLM"/>
    </source>
</evidence>
<proteinExistence type="predicted"/>
<keyword evidence="3" id="KW-1185">Reference proteome</keyword>
<dbReference type="Proteomes" id="UP000292859">
    <property type="component" value="Unassembled WGS sequence"/>
</dbReference>
<feature type="compositionally biased region" description="Basic and acidic residues" evidence="1">
    <location>
        <begin position="19"/>
        <end position="29"/>
    </location>
</feature>
<reference evidence="2 3" key="1">
    <citation type="submission" date="2019-02" db="EMBL/GenBank/DDBJ databases">
        <authorList>
            <person name="Zhang G."/>
        </authorList>
    </citation>
    <scope>NUCLEOTIDE SEQUENCE [LARGE SCALE GENOMIC DNA]</scope>
    <source>
        <strain evidence="2 3">CMB17</strain>
    </source>
</reference>
<name>A0ABY1YJ57_9RHOB</name>
<protein>
    <recommendedName>
        <fullName evidence="4">Transposase IS116/IS110/IS902 family protein</fullName>
    </recommendedName>
</protein>
<comment type="caution">
    <text evidence="2">The sequence shown here is derived from an EMBL/GenBank/DDBJ whole genome shotgun (WGS) entry which is preliminary data.</text>
</comment>
<gene>
    <name evidence="2" type="ORF">EYF88_13470</name>
</gene>
<sequence length="79" mass="8913">MLRLFSGLDPAGEVISRSFGREADSESTKSRGKTACKMQPQMAALLTNKVFSCHKAARDLFPAMRQRSGIFRRLDDHRK</sequence>
<evidence type="ECO:0000256" key="1">
    <source>
        <dbReference type="SAM" id="MobiDB-lite"/>
    </source>
</evidence>
<evidence type="ECO:0000313" key="2">
    <source>
        <dbReference type="EMBL" id="TBN48510.1"/>
    </source>
</evidence>
<evidence type="ECO:0000313" key="3">
    <source>
        <dbReference type="Proteomes" id="UP000292859"/>
    </source>
</evidence>
<dbReference type="EMBL" id="SIRL01000010">
    <property type="protein sequence ID" value="TBN48510.1"/>
    <property type="molecule type" value="Genomic_DNA"/>
</dbReference>
<organism evidence="2 3">
    <name type="scientific">Paracoccus sediminis</name>
    <dbReference type="NCBI Taxonomy" id="1214787"/>
    <lineage>
        <taxon>Bacteria</taxon>
        <taxon>Pseudomonadati</taxon>
        <taxon>Pseudomonadota</taxon>
        <taxon>Alphaproteobacteria</taxon>
        <taxon>Rhodobacterales</taxon>
        <taxon>Paracoccaceae</taxon>
        <taxon>Paracoccus</taxon>
    </lineage>
</organism>
<feature type="region of interest" description="Disordered" evidence="1">
    <location>
        <begin position="16"/>
        <end position="36"/>
    </location>
</feature>